<evidence type="ECO:0000313" key="12">
    <source>
        <dbReference type="Proteomes" id="UP000325187"/>
    </source>
</evidence>
<name>A0A5A7MYS3_9PROT</name>
<evidence type="ECO:0000256" key="8">
    <source>
        <dbReference type="PIRNR" id="PIRNR003107"/>
    </source>
</evidence>
<dbReference type="FunFam" id="1.20.58.220:FF:000004">
    <property type="entry name" value="Phosphate-specific transport system accessory protein PhoU"/>
    <property type="match status" value="1"/>
</dbReference>
<evidence type="ECO:0000256" key="6">
    <source>
        <dbReference type="ARBA" id="ARBA00022592"/>
    </source>
</evidence>
<dbReference type="PANTHER" id="PTHR42930:SF3">
    <property type="entry name" value="PHOSPHATE-SPECIFIC TRANSPORT SYSTEM ACCESSORY PROTEIN PHOU"/>
    <property type="match status" value="1"/>
</dbReference>
<accession>A0A5A7MYS3</accession>
<dbReference type="NCBIfam" id="TIGR02135">
    <property type="entry name" value="phoU_full"/>
    <property type="match status" value="1"/>
</dbReference>
<dbReference type="Gene3D" id="1.20.58.220">
    <property type="entry name" value="Phosphate transport system protein phou homolog 2, domain 2"/>
    <property type="match status" value="1"/>
</dbReference>
<evidence type="ECO:0000256" key="2">
    <source>
        <dbReference type="ARBA" id="ARBA00008107"/>
    </source>
</evidence>
<evidence type="ECO:0000259" key="10">
    <source>
        <dbReference type="Pfam" id="PF01895"/>
    </source>
</evidence>
<dbReference type="GO" id="GO:0030643">
    <property type="term" value="P:intracellular phosphate ion homeostasis"/>
    <property type="evidence" value="ECO:0007669"/>
    <property type="project" value="InterPro"/>
</dbReference>
<feature type="domain" description="PhoU" evidence="10">
    <location>
        <begin position="21"/>
        <end position="109"/>
    </location>
</feature>
<dbReference type="InterPro" id="IPR026022">
    <property type="entry name" value="PhoU_dom"/>
</dbReference>
<keyword evidence="12" id="KW-1185">Reference proteome</keyword>
<evidence type="ECO:0000313" key="11">
    <source>
        <dbReference type="EMBL" id="GER00200.1"/>
    </source>
</evidence>
<keyword evidence="6 8" id="KW-0592">Phosphate transport</keyword>
<dbReference type="PANTHER" id="PTHR42930">
    <property type="entry name" value="PHOSPHATE-SPECIFIC TRANSPORT SYSTEM ACCESSORY PROTEIN PHOU"/>
    <property type="match status" value="1"/>
</dbReference>
<sequence>MTDIHTIKSYDDELDQLRAILSEMAGLAEMQLANAVTALMARDIKLAEKVIASDKKIDFLEQRAEEKAIEVIARRAPLADDLRELVATIKISNALERIGDYSKNIAKRTTVLVNTLPIRQISVLPEMAQEAQRMITDVLDAFIQRDSTRAVNVWARDERIDLLYDSLFRELLTYMMEKPQIITACTHLLFIAKNIERAGDQATNIAEIAYYVIEGRPMKDARPKRDDTAFARASKDEQPHPDQQDSAS</sequence>
<comment type="subcellular location">
    <subcellularLocation>
        <location evidence="1 8">Cytoplasm</location>
    </subcellularLocation>
</comment>
<comment type="subunit">
    <text evidence="3 8">Homodimer.</text>
</comment>
<keyword evidence="5 8" id="KW-0963">Cytoplasm</keyword>
<feature type="domain" description="PhoU" evidence="10">
    <location>
        <begin position="125"/>
        <end position="208"/>
    </location>
</feature>
<evidence type="ECO:0000256" key="4">
    <source>
        <dbReference type="ARBA" id="ARBA00022448"/>
    </source>
</evidence>
<comment type="caution">
    <text evidence="11">The sequence shown here is derived from an EMBL/GenBank/DDBJ whole genome shotgun (WGS) entry which is preliminary data.</text>
</comment>
<protein>
    <recommendedName>
        <fullName evidence="8">Phosphate-specific transport system accessory protein PhoU</fullName>
    </recommendedName>
</protein>
<dbReference type="GO" id="GO:0005737">
    <property type="term" value="C:cytoplasm"/>
    <property type="evidence" value="ECO:0007669"/>
    <property type="project" value="UniProtKB-SubCell"/>
</dbReference>
<dbReference type="GO" id="GO:0045936">
    <property type="term" value="P:negative regulation of phosphate metabolic process"/>
    <property type="evidence" value="ECO:0007669"/>
    <property type="project" value="InterPro"/>
</dbReference>
<comment type="function">
    <text evidence="7 8">Plays a role in the regulation of phosphate uptake.</text>
</comment>
<evidence type="ECO:0000256" key="1">
    <source>
        <dbReference type="ARBA" id="ARBA00004496"/>
    </source>
</evidence>
<dbReference type="EMBL" id="BKCM01000003">
    <property type="protein sequence ID" value="GER00200.1"/>
    <property type="molecule type" value="Genomic_DNA"/>
</dbReference>
<dbReference type="SUPFAM" id="SSF109755">
    <property type="entry name" value="PhoU-like"/>
    <property type="match status" value="1"/>
</dbReference>
<evidence type="ECO:0000256" key="5">
    <source>
        <dbReference type="ARBA" id="ARBA00022490"/>
    </source>
</evidence>
<dbReference type="InterPro" id="IPR028366">
    <property type="entry name" value="PhoU"/>
</dbReference>
<proteinExistence type="inferred from homology"/>
<dbReference type="RefSeq" id="WP_150001903.1">
    <property type="nucleotide sequence ID" value="NZ_BKCM01000003.1"/>
</dbReference>
<comment type="similarity">
    <text evidence="2 8">Belongs to the PhoU family.</text>
</comment>
<keyword evidence="4 8" id="KW-0813">Transport</keyword>
<evidence type="ECO:0000256" key="7">
    <source>
        <dbReference type="ARBA" id="ARBA00056181"/>
    </source>
</evidence>
<gene>
    <name evidence="11" type="ORF">JCM17845_08230</name>
</gene>
<evidence type="ECO:0000256" key="9">
    <source>
        <dbReference type="SAM" id="MobiDB-lite"/>
    </source>
</evidence>
<evidence type="ECO:0000256" key="3">
    <source>
        <dbReference type="ARBA" id="ARBA00011738"/>
    </source>
</evidence>
<reference evidence="11 12" key="1">
    <citation type="submission" date="2019-09" db="EMBL/GenBank/DDBJ databases">
        <title>NBRP : Genome information of microbial organism related human and environment.</title>
        <authorList>
            <person name="Hattori M."/>
            <person name="Oshima K."/>
            <person name="Inaba H."/>
            <person name="Suda W."/>
            <person name="Sakamoto M."/>
            <person name="Iino T."/>
            <person name="Kitahara M."/>
            <person name="Oshida Y."/>
            <person name="Iida T."/>
            <person name="Kudo T."/>
            <person name="Itoh T."/>
            <person name="Ohkuma M."/>
        </authorList>
    </citation>
    <scope>NUCLEOTIDE SEQUENCE [LARGE SCALE GENOMIC DNA]</scope>
    <source>
        <strain evidence="11 12">Mie-1</strain>
    </source>
</reference>
<dbReference type="PIRSF" id="PIRSF003107">
    <property type="entry name" value="PhoU"/>
    <property type="match status" value="1"/>
</dbReference>
<dbReference type="InterPro" id="IPR038078">
    <property type="entry name" value="PhoU-like_sf"/>
</dbReference>
<dbReference type="Pfam" id="PF01895">
    <property type="entry name" value="PhoU"/>
    <property type="match status" value="2"/>
</dbReference>
<organism evidence="11 12">
    <name type="scientific">Iodidimonas gelatinilytica</name>
    <dbReference type="NCBI Taxonomy" id="1236966"/>
    <lineage>
        <taxon>Bacteria</taxon>
        <taxon>Pseudomonadati</taxon>
        <taxon>Pseudomonadota</taxon>
        <taxon>Alphaproteobacteria</taxon>
        <taxon>Iodidimonadales</taxon>
        <taxon>Iodidimonadaceae</taxon>
        <taxon>Iodidimonas</taxon>
    </lineage>
</organism>
<dbReference type="AlphaFoldDB" id="A0A5A7MYS3"/>
<dbReference type="GO" id="GO:0006817">
    <property type="term" value="P:phosphate ion transport"/>
    <property type="evidence" value="ECO:0007669"/>
    <property type="project" value="UniProtKB-KW"/>
</dbReference>
<dbReference type="Proteomes" id="UP000325187">
    <property type="component" value="Unassembled WGS sequence"/>
</dbReference>
<feature type="region of interest" description="Disordered" evidence="9">
    <location>
        <begin position="220"/>
        <end position="248"/>
    </location>
</feature>